<sequence>MSRRMFTNGTSQLDFNNDGQSRWHQADTTQTLNQEYTPNDSYNNSDCKFHVPFAEGHVSTTLVMFDYNLVQPTDDLLHSELLSLQATDIMGKEFISVTDAEEFYKKYSYCMRFSMRKDRVSRDTHGLIKIRRWVQSLRSVGMKTSQVMDHLVDQAGSYAGVGHTGKDLQNQLDTIRRSATQNSDTDLIISYMTAKSEMDQRFFFWYTIMEDGSMVTDGDRAMGKAISLVMPSAVHRLCSWHLERNMQTNVGDSGFTQAFTHCMLTYMTESEFETQWLKAIETFGVQQNEWVKLMYCKRKL</sequence>
<organism evidence="2 3">
    <name type="scientific">Acer saccharum</name>
    <name type="common">Sugar maple</name>
    <dbReference type="NCBI Taxonomy" id="4024"/>
    <lineage>
        <taxon>Eukaryota</taxon>
        <taxon>Viridiplantae</taxon>
        <taxon>Streptophyta</taxon>
        <taxon>Embryophyta</taxon>
        <taxon>Tracheophyta</taxon>
        <taxon>Spermatophyta</taxon>
        <taxon>Magnoliopsida</taxon>
        <taxon>eudicotyledons</taxon>
        <taxon>Gunneridae</taxon>
        <taxon>Pentapetalae</taxon>
        <taxon>rosids</taxon>
        <taxon>malvids</taxon>
        <taxon>Sapindales</taxon>
        <taxon>Sapindaceae</taxon>
        <taxon>Hippocastanoideae</taxon>
        <taxon>Acereae</taxon>
        <taxon>Acer</taxon>
    </lineage>
</organism>
<protein>
    <recommendedName>
        <fullName evidence="1">MULE transposase domain-containing protein</fullName>
    </recommendedName>
</protein>
<dbReference type="Proteomes" id="UP001168877">
    <property type="component" value="Unassembled WGS sequence"/>
</dbReference>
<evidence type="ECO:0000313" key="3">
    <source>
        <dbReference type="Proteomes" id="UP001168877"/>
    </source>
</evidence>
<reference evidence="2" key="2">
    <citation type="submission" date="2023-06" db="EMBL/GenBank/DDBJ databases">
        <authorList>
            <person name="Swenson N.G."/>
            <person name="Wegrzyn J.L."/>
            <person name="Mcevoy S.L."/>
        </authorList>
    </citation>
    <scope>NUCLEOTIDE SEQUENCE</scope>
    <source>
        <strain evidence="2">NS2018</strain>
        <tissue evidence="2">Leaf</tissue>
    </source>
</reference>
<dbReference type="Pfam" id="PF10551">
    <property type="entry name" value="MULE"/>
    <property type="match status" value="1"/>
</dbReference>
<proteinExistence type="predicted"/>
<evidence type="ECO:0000259" key="1">
    <source>
        <dbReference type="Pfam" id="PF10551"/>
    </source>
</evidence>
<dbReference type="InterPro" id="IPR018289">
    <property type="entry name" value="MULE_transposase_dom"/>
</dbReference>
<evidence type="ECO:0000313" key="2">
    <source>
        <dbReference type="EMBL" id="KAK0580650.1"/>
    </source>
</evidence>
<name>A0AA39S0C1_ACESA</name>
<comment type="caution">
    <text evidence="2">The sequence shown here is derived from an EMBL/GenBank/DDBJ whole genome shotgun (WGS) entry which is preliminary data.</text>
</comment>
<dbReference type="EMBL" id="JAUESC010000384">
    <property type="protein sequence ID" value="KAK0580650.1"/>
    <property type="molecule type" value="Genomic_DNA"/>
</dbReference>
<dbReference type="PANTHER" id="PTHR47718">
    <property type="entry name" value="OS01G0519700 PROTEIN"/>
    <property type="match status" value="1"/>
</dbReference>
<keyword evidence="3" id="KW-1185">Reference proteome</keyword>
<gene>
    <name evidence="2" type="ORF">LWI29_004637</name>
</gene>
<accession>A0AA39S0C1</accession>
<dbReference type="AlphaFoldDB" id="A0AA39S0C1"/>
<dbReference type="PANTHER" id="PTHR47718:SF17">
    <property type="entry name" value="PROTEIN FAR1-RELATED SEQUENCE 5-LIKE"/>
    <property type="match status" value="1"/>
</dbReference>
<feature type="domain" description="MULE transposase" evidence="1">
    <location>
        <begin position="208"/>
        <end position="244"/>
    </location>
</feature>
<reference evidence="2" key="1">
    <citation type="journal article" date="2022" name="Plant J.">
        <title>Strategies of tolerance reflected in two North American maple genomes.</title>
        <authorList>
            <person name="McEvoy S.L."/>
            <person name="Sezen U.U."/>
            <person name="Trouern-Trend A."/>
            <person name="McMahon S.M."/>
            <person name="Schaberg P.G."/>
            <person name="Yang J."/>
            <person name="Wegrzyn J.L."/>
            <person name="Swenson N.G."/>
        </authorList>
    </citation>
    <scope>NUCLEOTIDE SEQUENCE</scope>
    <source>
        <strain evidence="2">NS2018</strain>
    </source>
</reference>